<organism evidence="1">
    <name type="scientific">Triticum aestivum</name>
    <name type="common">Wheat</name>
    <dbReference type="NCBI Taxonomy" id="4565"/>
    <lineage>
        <taxon>Eukaryota</taxon>
        <taxon>Viridiplantae</taxon>
        <taxon>Streptophyta</taxon>
        <taxon>Embryophyta</taxon>
        <taxon>Tracheophyta</taxon>
        <taxon>Spermatophyta</taxon>
        <taxon>Magnoliopsida</taxon>
        <taxon>Liliopsida</taxon>
        <taxon>Poales</taxon>
        <taxon>Poaceae</taxon>
        <taxon>BOP clade</taxon>
        <taxon>Pooideae</taxon>
        <taxon>Triticodae</taxon>
        <taxon>Triticeae</taxon>
        <taxon>Triticinae</taxon>
        <taxon>Triticum</taxon>
    </lineage>
</organism>
<dbReference type="ExpressionAtlas" id="D8L9Q6">
    <property type="expression patterns" value="baseline"/>
</dbReference>
<reference evidence="1" key="1">
    <citation type="journal article" date="2010" name="Plant Cell">
        <title>Megabase level sequencing reveals contrasted organization and evolution patterns of the wheat gene and transposable element spaces.</title>
        <authorList>
            <consortium name="Genoscope -,C.E.A."/>
            <person name="Choulet F."/>
            <person name="Wicker T."/>
            <person name="Rustenholz C."/>
            <person name="Paux E."/>
            <person name="Salse J."/>
            <person name="Leroy P."/>
            <person name="Schlub S."/>
            <person name="Le Paslier M.C."/>
            <person name="Magdelenat G."/>
            <person name="Gonthier C."/>
            <person name="Couloux A."/>
            <person name="Budak H."/>
            <person name="Breen J."/>
            <person name="Kong X."/>
            <person name="Gut M."/>
            <person name="Brunel D."/>
            <person name="Anderson J.A."/>
            <person name="Gill B.S."/>
            <person name="Appels R."/>
            <person name="Keller B."/>
            <person name="Feuillet C."/>
        </authorList>
    </citation>
    <scope>NUCLEOTIDE SEQUENCE</scope>
</reference>
<name>D8L9Q6_WHEAT</name>
<evidence type="ECO:0000313" key="1">
    <source>
        <dbReference type="EMBL" id="CBH32615.1"/>
    </source>
</evidence>
<protein>
    <submittedName>
        <fullName evidence="1">Uncharacterized protein</fullName>
    </submittedName>
</protein>
<proteinExistence type="predicted"/>
<dbReference type="PANTHER" id="PTHR35506">
    <property type="entry name" value="OS02G0135600 PROTEIN"/>
    <property type="match status" value="1"/>
</dbReference>
<dbReference type="EMBL" id="FN564434">
    <property type="protein sequence ID" value="CBH32615.1"/>
    <property type="molecule type" value="Genomic_DNA"/>
</dbReference>
<sequence>MADKPSRALVLYAAGHAALLAGGGGGKGQLDAFASIASCSFLSVRTPVVNEDGGDRNSDSILELAQLLDVCDALYSVKDGEIARVDPQELPVPKLSERFDLIRGESWLPCFGTEDFAAQSGSGSSSKDTRIIDRAFTLLGFAEGNVQDASEFDLVFVHATMENTTSKLGKLGMKTYLNRLDKLVASVMEAAPVGSAVAARIHVSVILSYGSATANKEEACLILNSSIETDSDLKFIARKLVRRFYDKALAFGLKGYAKLRFMDFVIFENVKDIKACGGDADGRREVRGLHGLVAADGFLCPLVVRHEHDIDQGLLELRVRARDVTASQLKAAATVGQVWLARLLSVFRRSCRPRDQAGQASHID</sequence>
<accession>D8L9Q6</accession>
<dbReference type="PANTHER" id="PTHR35506:SF1">
    <property type="entry name" value="OS02G0135600 PROTEIN"/>
    <property type="match status" value="1"/>
</dbReference>
<gene>
    <name evidence="1" type="ORF">TAA_ctg0954b.00040.1</name>
</gene>
<dbReference type="AlphaFoldDB" id="D8L9Q6"/>